<evidence type="ECO:0000313" key="3">
    <source>
        <dbReference type="Proteomes" id="UP000002027"/>
    </source>
</evidence>
<dbReference type="EMBL" id="CP001824">
    <property type="protein sequence ID" value="ACZ40586.1"/>
    <property type="molecule type" value="Genomic_DNA"/>
</dbReference>
<evidence type="ECO:0000313" key="2">
    <source>
        <dbReference type="EMBL" id="ACZ40586.1"/>
    </source>
</evidence>
<dbReference type="STRING" id="479434.Sthe_3186"/>
<dbReference type="RefSeq" id="WP_012873621.1">
    <property type="nucleotide sequence ID" value="NC_013524.1"/>
</dbReference>
<accession>D1C9U3</accession>
<name>D1C9U3_SPHTD</name>
<dbReference type="InParanoid" id="D1C9U3"/>
<evidence type="ECO:0008006" key="4">
    <source>
        <dbReference type="Google" id="ProtNLM"/>
    </source>
</evidence>
<dbReference type="KEGG" id="sti:Sthe_3186"/>
<keyword evidence="3" id="KW-1185">Reference proteome</keyword>
<protein>
    <recommendedName>
        <fullName evidence="4">Collagen triple helix repeat protein</fullName>
    </recommendedName>
</protein>
<reference evidence="2 3" key="2">
    <citation type="journal article" date="2010" name="Stand. Genomic Sci.">
        <title>Complete genome sequence of Desulfohalobium retbaense type strain (HR(100)).</title>
        <authorList>
            <person name="Spring S."/>
            <person name="Nolan M."/>
            <person name="Lapidus A."/>
            <person name="Glavina Del Rio T."/>
            <person name="Copeland A."/>
            <person name="Tice H."/>
            <person name="Cheng J.F."/>
            <person name="Lucas S."/>
            <person name="Land M."/>
            <person name="Chen F."/>
            <person name="Bruce D."/>
            <person name="Goodwin L."/>
            <person name="Pitluck S."/>
            <person name="Ivanova N."/>
            <person name="Mavromatis K."/>
            <person name="Mikhailova N."/>
            <person name="Pati A."/>
            <person name="Chen A."/>
            <person name="Palaniappan K."/>
            <person name="Hauser L."/>
            <person name="Chang Y.J."/>
            <person name="Jeffries C.D."/>
            <person name="Munk C."/>
            <person name="Kiss H."/>
            <person name="Chain P."/>
            <person name="Han C."/>
            <person name="Brettin T."/>
            <person name="Detter J.C."/>
            <person name="Schuler E."/>
            <person name="Goker M."/>
            <person name="Rohde M."/>
            <person name="Bristow J."/>
            <person name="Eisen J.A."/>
            <person name="Markowitz V."/>
            <person name="Hugenholtz P."/>
            <person name="Kyrpides N.C."/>
            <person name="Klenk H.P."/>
        </authorList>
    </citation>
    <scope>NUCLEOTIDE SEQUENCE [LARGE SCALE GENOMIC DNA]</scope>
    <source>
        <strain evidence="3">ATCC 49802 / DSM 20745 / S 6022</strain>
    </source>
</reference>
<proteinExistence type="predicted"/>
<dbReference type="HOGENOM" id="CLU_1359680_0_0_0"/>
<feature type="region of interest" description="Disordered" evidence="1">
    <location>
        <begin position="73"/>
        <end position="123"/>
    </location>
</feature>
<organism evidence="2 3">
    <name type="scientific">Sphaerobacter thermophilus (strain ATCC 49802 / DSM 20745 / KCCM 41009 / NCIMB 13125 / S 6022)</name>
    <dbReference type="NCBI Taxonomy" id="479434"/>
    <lineage>
        <taxon>Bacteria</taxon>
        <taxon>Pseudomonadati</taxon>
        <taxon>Thermomicrobiota</taxon>
        <taxon>Thermomicrobia</taxon>
        <taxon>Sphaerobacterales</taxon>
        <taxon>Sphaerobacterineae</taxon>
        <taxon>Sphaerobacteraceae</taxon>
        <taxon>Sphaerobacter</taxon>
    </lineage>
</organism>
<gene>
    <name evidence="2" type="ordered locus">Sthe_3186</name>
</gene>
<dbReference type="Gene3D" id="1.20.5.320">
    <property type="entry name" value="6-Phosphogluconate Dehydrogenase, domain 3"/>
    <property type="match status" value="1"/>
</dbReference>
<dbReference type="AlphaFoldDB" id="D1C9U3"/>
<dbReference type="Pfam" id="PF01391">
    <property type="entry name" value="Collagen"/>
    <property type="match status" value="1"/>
</dbReference>
<dbReference type="eggNOG" id="ENOG5033F5M">
    <property type="taxonomic scope" value="Bacteria"/>
</dbReference>
<dbReference type="InterPro" id="IPR008160">
    <property type="entry name" value="Collagen"/>
</dbReference>
<dbReference type="Proteomes" id="UP000002027">
    <property type="component" value="Chromosome 2"/>
</dbReference>
<evidence type="ECO:0000256" key="1">
    <source>
        <dbReference type="SAM" id="MobiDB-lite"/>
    </source>
</evidence>
<sequence length="201" mass="20982">MTRGSVLGRLVRSGRVVVLLVVGLLVGLFSGVALANQDAQVIYGCKTGLAGLLRIVDNPKKCWWFETPISWNQMGPQGPQGPAGPAGPKGEKGDPGPQGPAGPQGPQGPKGEKGDSGLDNITIYTPTPVTIENGQSGSWEFTCQVPSNRVLGGGYEIQPGGPGVEVRASRPIQSLVQVWRVIVTNNSGTNQELTVSMICAQ</sequence>
<reference evidence="3" key="1">
    <citation type="submission" date="2009-11" db="EMBL/GenBank/DDBJ databases">
        <title>The complete chromosome 2 of Sphaerobacter thermophilus DSM 20745.</title>
        <authorList>
            <person name="Lucas S."/>
            <person name="Copeland A."/>
            <person name="Lapidus A."/>
            <person name="Glavina del Rio T."/>
            <person name="Dalin E."/>
            <person name="Tice H."/>
            <person name="Bruce D."/>
            <person name="Goodwin L."/>
            <person name="Pitluck S."/>
            <person name="Kyrpides N."/>
            <person name="Mavromatis K."/>
            <person name="Ivanova N."/>
            <person name="Mikhailova N."/>
            <person name="LaButti K.M."/>
            <person name="Clum A."/>
            <person name="Sun H.I."/>
            <person name="Brettin T."/>
            <person name="Detter J.C."/>
            <person name="Han C."/>
            <person name="Larimer F."/>
            <person name="Land M."/>
            <person name="Hauser L."/>
            <person name="Markowitz V."/>
            <person name="Cheng J.F."/>
            <person name="Hugenholtz P."/>
            <person name="Woyke T."/>
            <person name="Wu D."/>
            <person name="Steenblock K."/>
            <person name="Schneider S."/>
            <person name="Pukall R."/>
            <person name="Goeker M."/>
            <person name="Klenk H.P."/>
            <person name="Eisen J.A."/>
        </authorList>
    </citation>
    <scope>NUCLEOTIDE SEQUENCE [LARGE SCALE GENOMIC DNA]</scope>
    <source>
        <strain evidence="3">ATCC 49802 / DSM 20745 / S 6022</strain>
    </source>
</reference>